<sequence>MSDQPAAVLARTPLAVTEIHQRKYGQFTVWFKVYFQDSHGHIRTVNGGGGGGDASVVCNASLGKEFAAISWGAPDSCIRPEERLYYINGNGQIFEHCWDWTRGWYPGELNGQFWAGRDSALAAGSYTFFSNKHHILLYYQDPNTDEICELMKNGDNPWVQGTKRPVGMRGTSIAVACAVEGTQIWYQQPDTKFVQYGFESGKDWKKGNFNSNLEYDPGASVSAVSPLRVFTVTRNNKLALTVYDPVTGQWGPSKELIDQIPLAPVAAIKHPVHWANNFNSTVYCQKSEGEITRVQFDWKETREVTTLEVKL</sequence>
<dbReference type="Gene3D" id="2.120.10.70">
    <property type="entry name" value="Fucose-specific lectin"/>
    <property type="match status" value="1"/>
</dbReference>
<comment type="caution">
    <text evidence="2">The sequence shown here is derived from an EMBL/GenBank/DDBJ whole genome shotgun (WGS) entry which is preliminary data.</text>
</comment>
<evidence type="ECO:0000313" key="2">
    <source>
        <dbReference type="EMBL" id="KAL0632545.1"/>
    </source>
</evidence>
<dbReference type="EMBL" id="JBBBZM010000163">
    <property type="protein sequence ID" value="KAL0632545.1"/>
    <property type="molecule type" value="Genomic_DNA"/>
</dbReference>
<gene>
    <name evidence="2" type="ORF">Q9L58_008566</name>
</gene>
<keyword evidence="3" id="KW-1185">Reference proteome</keyword>
<dbReference type="InterPro" id="IPR012475">
    <property type="entry name" value="Fungal_lectin"/>
</dbReference>
<dbReference type="Proteomes" id="UP001447188">
    <property type="component" value="Unassembled WGS sequence"/>
</dbReference>
<comment type="similarity">
    <text evidence="1">Belongs to the fungal fucose-specific lectin family.</text>
</comment>
<name>A0ABR3G9W6_9PEZI</name>
<reference evidence="2 3" key="1">
    <citation type="submission" date="2024-02" db="EMBL/GenBank/DDBJ databases">
        <title>Discinaceae phylogenomics.</title>
        <authorList>
            <person name="Dirks A.C."/>
            <person name="James T.Y."/>
        </authorList>
    </citation>
    <scope>NUCLEOTIDE SEQUENCE [LARGE SCALE GENOMIC DNA]</scope>
    <source>
        <strain evidence="2 3">ACD0624</strain>
    </source>
</reference>
<dbReference type="SUPFAM" id="SSF89372">
    <property type="entry name" value="Fucose-specific lectin"/>
    <property type="match status" value="1"/>
</dbReference>
<dbReference type="Pfam" id="PF07938">
    <property type="entry name" value="Fungal_lectin"/>
    <property type="match status" value="1"/>
</dbReference>
<accession>A0ABR3G9W6</accession>
<evidence type="ECO:0000313" key="3">
    <source>
        <dbReference type="Proteomes" id="UP001447188"/>
    </source>
</evidence>
<proteinExistence type="inferred from homology"/>
<organism evidence="2 3">
    <name type="scientific">Discina gigas</name>
    <dbReference type="NCBI Taxonomy" id="1032678"/>
    <lineage>
        <taxon>Eukaryota</taxon>
        <taxon>Fungi</taxon>
        <taxon>Dikarya</taxon>
        <taxon>Ascomycota</taxon>
        <taxon>Pezizomycotina</taxon>
        <taxon>Pezizomycetes</taxon>
        <taxon>Pezizales</taxon>
        <taxon>Discinaceae</taxon>
        <taxon>Discina</taxon>
    </lineage>
</organism>
<evidence type="ECO:0000256" key="1">
    <source>
        <dbReference type="ARBA" id="ARBA00009042"/>
    </source>
</evidence>
<evidence type="ECO:0008006" key="4">
    <source>
        <dbReference type="Google" id="ProtNLM"/>
    </source>
</evidence>
<protein>
    <recommendedName>
        <fullName evidence="4">Fucose-specific lectin</fullName>
    </recommendedName>
</protein>